<dbReference type="GO" id="GO:0000160">
    <property type="term" value="P:phosphorelay signal transduction system"/>
    <property type="evidence" value="ECO:0007669"/>
    <property type="project" value="InterPro"/>
</dbReference>
<keyword evidence="1 2" id="KW-0597">Phosphoprotein</keyword>
<sequence length="118" mass="12735">MDARTALLVEDNPALLSGLMELLEGAGVDVVACRNFQDAREYLQGHTPQVMVTDLRLGAYNGLHLVLLARQRASDMSVIVYSAHADAALRAEAHSFGAVFLEKDQLLTDLIPSVLTAS</sequence>
<dbReference type="AlphaFoldDB" id="E3T6B9"/>
<reference evidence="4" key="1">
    <citation type="submission" date="2009-12" db="EMBL/GenBank/DDBJ databases">
        <authorList>
            <person name="Kielak A."/>
            <person name="van Veen J.A."/>
            <person name="Kowalchuk G.A."/>
        </authorList>
    </citation>
    <scope>NUCLEOTIDE SEQUENCE</scope>
</reference>
<evidence type="ECO:0000259" key="3">
    <source>
        <dbReference type="PROSITE" id="PS50110"/>
    </source>
</evidence>
<protein>
    <recommendedName>
        <fullName evidence="3">Response regulatory domain-containing protein</fullName>
    </recommendedName>
</protein>
<organism evidence="4">
    <name type="scientific">uncultured bacterium 92</name>
    <dbReference type="NCBI Taxonomy" id="698394"/>
    <lineage>
        <taxon>Bacteria</taxon>
        <taxon>environmental samples</taxon>
    </lineage>
</organism>
<dbReference type="CDD" id="cd00156">
    <property type="entry name" value="REC"/>
    <property type="match status" value="1"/>
</dbReference>
<dbReference type="EMBL" id="GU260702">
    <property type="protein sequence ID" value="ADC35863.1"/>
    <property type="molecule type" value="Genomic_DNA"/>
</dbReference>
<reference evidence="4" key="2">
    <citation type="journal article" date="2010" name="Appl. Environ. Microbiol.">
        <title>Comparative analysis of acidobacterial genomic fragments from terrestrial and aquatic metagenomic libraries, with emphasis on acidobacteria subdivision 6.</title>
        <authorList>
            <person name="Kielak A.M."/>
            <person name="van Veen J.A."/>
            <person name="Kowalchuk G.A."/>
        </authorList>
    </citation>
    <scope>NUCLEOTIDE SEQUENCE</scope>
</reference>
<dbReference type="PROSITE" id="PS50110">
    <property type="entry name" value="RESPONSE_REGULATORY"/>
    <property type="match status" value="1"/>
</dbReference>
<dbReference type="PANTHER" id="PTHR44591:SF3">
    <property type="entry name" value="RESPONSE REGULATORY DOMAIN-CONTAINING PROTEIN"/>
    <property type="match status" value="1"/>
</dbReference>
<evidence type="ECO:0000256" key="1">
    <source>
        <dbReference type="ARBA" id="ARBA00022553"/>
    </source>
</evidence>
<proteinExistence type="predicted"/>
<name>E3T6B9_9BACT</name>
<dbReference type="InterPro" id="IPR050595">
    <property type="entry name" value="Bact_response_regulator"/>
</dbReference>
<accession>E3T6B9</accession>
<dbReference type="InterPro" id="IPR011006">
    <property type="entry name" value="CheY-like_superfamily"/>
</dbReference>
<dbReference type="Pfam" id="PF00072">
    <property type="entry name" value="Response_reg"/>
    <property type="match status" value="1"/>
</dbReference>
<feature type="modified residue" description="4-aspartylphosphate" evidence="2">
    <location>
        <position position="54"/>
    </location>
</feature>
<dbReference type="SUPFAM" id="SSF52172">
    <property type="entry name" value="CheY-like"/>
    <property type="match status" value="1"/>
</dbReference>
<dbReference type="PANTHER" id="PTHR44591">
    <property type="entry name" value="STRESS RESPONSE REGULATOR PROTEIN 1"/>
    <property type="match status" value="1"/>
</dbReference>
<feature type="domain" description="Response regulatory" evidence="3">
    <location>
        <begin position="5"/>
        <end position="118"/>
    </location>
</feature>
<evidence type="ECO:0000256" key="2">
    <source>
        <dbReference type="PROSITE-ProRule" id="PRU00169"/>
    </source>
</evidence>
<evidence type="ECO:0000313" key="4">
    <source>
        <dbReference type="EMBL" id="ADC35863.1"/>
    </source>
</evidence>
<dbReference type="SMART" id="SM00448">
    <property type="entry name" value="REC"/>
    <property type="match status" value="1"/>
</dbReference>
<dbReference type="Gene3D" id="3.40.50.2300">
    <property type="match status" value="1"/>
</dbReference>
<dbReference type="InterPro" id="IPR001789">
    <property type="entry name" value="Sig_transdc_resp-reg_receiver"/>
</dbReference>